<evidence type="ECO:0000256" key="3">
    <source>
        <dbReference type="ARBA" id="ARBA00038317"/>
    </source>
</evidence>
<evidence type="ECO:0000313" key="7">
    <source>
        <dbReference type="EMBL" id="CAL8129967.1"/>
    </source>
</evidence>
<proteinExistence type="inferred from homology"/>
<dbReference type="CDD" id="cd03192">
    <property type="entry name" value="GST_C_Sigma_like"/>
    <property type="match status" value="1"/>
</dbReference>
<keyword evidence="2" id="KW-0808">Transferase</keyword>
<dbReference type="CDD" id="cd03039">
    <property type="entry name" value="GST_N_Sigma_like"/>
    <property type="match status" value="1"/>
</dbReference>
<dbReference type="Gene3D" id="3.40.30.10">
    <property type="entry name" value="Glutaredoxin"/>
    <property type="match status" value="1"/>
</dbReference>
<dbReference type="InterPro" id="IPR004046">
    <property type="entry name" value="GST_C"/>
</dbReference>
<feature type="domain" description="GST C-terminal" evidence="6">
    <location>
        <begin position="90"/>
        <end position="212"/>
    </location>
</feature>
<organism evidence="7 8">
    <name type="scientific">Orchesella dallaii</name>
    <dbReference type="NCBI Taxonomy" id="48710"/>
    <lineage>
        <taxon>Eukaryota</taxon>
        <taxon>Metazoa</taxon>
        <taxon>Ecdysozoa</taxon>
        <taxon>Arthropoda</taxon>
        <taxon>Hexapoda</taxon>
        <taxon>Collembola</taxon>
        <taxon>Entomobryomorpha</taxon>
        <taxon>Entomobryoidea</taxon>
        <taxon>Orchesellidae</taxon>
        <taxon>Orchesellinae</taxon>
        <taxon>Orchesella</taxon>
    </lineage>
</organism>
<feature type="domain" description="GST N-terminal" evidence="5">
    <location>
        <begin position="4"/>
        <end position="88"/>
    </location>
</feature>
<dbReference type="PROSITE" id="PS50405">
    <property type="entry name" value="GST_CTER"/>
    <property type="match status" value="1"/>
</dbReference>
<dbReference type="EMBL" id="CAXLJM020000080">
    <property type="protein sequence ID" value="CAL8129967.1"/>
    <property type="molecule type" value="Genomic_DNA"/>
</dbReference>
<dbReference type="Proteomes" id="UP001642540">
    <property type="component" value="Unassembled WGS sequence"/>
</dbReference>
<dbReference type="SFLD" id="SFLDG00363">
    <property type="entry name" value="AMPS_(cytGST):_Alpha-__Mu-__Pi"/>
    <property type="match status" value="1"/>
</dbReference>
<protein>
    <recommendedName>
        <fullName evidence="1">glutathione transferase</fullName>
        <ecNumber evidence="1">2.5.1.18</ecNumber>
    </recommendedName>
</protein>
<reference evidence="7 8" key="1">
    <citation type="submission" date="2024-08" db="EMBL/GenBank/DDBJ databases">
        <authorList>
            <person name="Cucini C."/>
            <person name="Frati F."/>
        </authorList>
    </citation>
    <scope>NUCLEOTIDE SEQUENCE [LARGE SCALE GENOMIC DNA]</scope>
</reference>
<dbReference type="SUPFAM" id="SSF47616">
    <property type="entry name" value="GST C-terminal domain-like"/>
    <property type="match status" value="1"/>
</dbReference>
<dbReference type="Pfam" id="PF02798">
    <property type="entry name" value="GST_N"/>
    <property type="match status" value="1"/>
</dbReference>
<evidence type="ECO:0000256" key="2">
    <source>
        <dbReference type="ARBA" id="ARBA00022679"/>
    </source>
</evidence>
<comment type="caution">
    <text evidence="7">The sequence shown here is derived from an EMBL/GenBank/DDBJ whole genome shotgun (WGS) entry which is preliminary data.</text>
</comment>
<evidence type="ECO:0000259" key="6">
    <source>
        <dbReference type="PROSITE" id="PS50405"/>
    </source>
</evidence>
<comment type="catalytic activity">
    <reaction evidence="4">
        <text>RX + glutathione = an S-substituted glutathione + a halide anion + H(+)</text>
        <dbReference type="Rhea" id="RHEA:16437"/>
        <dbReference type="ChEBI" id="CHEBI:15378"/>
        <dbReference type="ChEBI" id="CHEBI:16042"/>
        <dbReference type="ChEBI" id="CHEBI:17792"/>
        <dbReference type="ChEBI" id="CHEBI:57925"/>
        <dbReference type="ChEBI" id="CHEBI:90779"/>
        <dbReference type="EC" id="2.5.1.18"/>
    </reaction>
</comment>
<dbReference type="InterPro" id="IPR040079">
    <property type="entry name" value="Glutathione_S-Trfase"/>
</dbReference>
<evidence type="ECO:0000259" key="5">
    <source>
        <dbReference type="PROSITE" id="PS50404"/>
    </source>
</evidence>
<dbReference type="InterPro" id="IPR036249">
    <property type="entry name" value="Thioredoxin-like_sf"/>
</dbReference>
<gene>
    <name evidence="7" type="ORF">ODALV1_LOCUS23505</name>
</gene>
<dbReference type="SFLD" id="SFLDS00019">
    <property type="entry name" value="Glutathione_Transferase_(cytos"/>
    <property type="match status" value="1"/>
</dbReference>
<evidence type="ECO:0000256" key="1">
    <source>
        <dbReference type="ARBA" id="ARBA00012452"/>
    </source>
</evidence>
<dbReference type="PROSITE" id="PS50404">
    <property type="entry name" value="GST_NTER"/>
    <property type="match status" value="1"/>
</dbReference>
<dbReference type="Gene3D" id="1.20.1050.10">
    <property type="match status" value="1"/>
</dbReference>
<sequence length="212" mass="24892">MSTPKYKLFYFNWMWIAEPARYLLSYVQEEFEDVRYNYEDWMKDDGKINKKAFPYGKLPCLEDVENGLKLGQSFTIARYLGRKYNLVGTCDAEAAKCDEYADVVKDMLAEVEPMWRANEETKESIKTNFLAKTLPRYFSVIEQDLKKNGGKFLVGETISWVDFLFAHFTEMLGIYLKTDILANYPGIRAHQKGIFEIDEIRNWRSARPVTTY</sequence>
<evidence type="ECO:0000313" key="8">
    <source>
        <dbReference type="Proteomes" id="UP001642540"/>
    </source>
</evidence>
<dbReference type="EC" id="2.5.1.18" evidence="1"/>
<dbReference type="SFLD" id="SFLDG01205">
    <property type="entry name" value="AMPS.1"/>
    <property type="match status" value="1"/>
</dbReference>
<dbReference type="PANTHER" id="PTHR11571">
    <property type="entry name" value="GLUTATHIONE S-TRANSFERASE"/>
    <property type="match status" value="1"/>
</dbReference>
<dbReference type="InterPro" id="IPR036282">
    <property type="entry name" value="Glutathione-S-Trfase_C_sf"/>
</dbReference>
<comment type="similarity">
    <text evidence="3">Belongs to the GST superfamily. Sigma family.</text>
</comment>
<dbReference type="Pfam" id="PF14497">
    <property type="entry name" value="GST_C_3"/>
    <property type="match status" value="1"/>
</dbReference>
<keyword evidence="8" id="KW-1185">Reference proteome</keyword>
<accession>A0ABP1RLA8</accession>
<name>A0ABP1RLA8_9HEXA</name>
<dbReference type="InterPro" id="IPR010987">
    <property type="entry name" value="Glutathione-S-Trfase_C-like"/>
</dbReference>
<dbReference type="InterPro" id="IPR004045">
    <property type="entry name" value="Glutathione_S-Trfase_N"/>
</dbReference>
<dbReference type="SUPFAM" id="SSF52833">
    <property type="entry name" value="Thioredoxin-like"/>
    <property type="match status" value="1"/>
</dbReference>
<evidence type="ECO:0000256" key="4">
    <source>
        <dbReference type="ARBA" id="ARBA00047960"/>
    </source>
</evidence>
<dbReference type="InterPro" id="IPR050213">
    <property type="entry name" value="GST_superfamily"/>
</dbReference>
<dbReference type="PANTHER" id="PTHR11571:SF224">
    <property type="entry name" value="HEMATOPOIETIC PROSTAGLANDIN D SYNTHASE"/>
    <property type="match status" value="1"/>
</dbReference>